<accession>A0ABR2LML5</accession>
<name>A0ABR2LML5_9ASPA</name>
<organism evidence="1 2">
    <name type="scientific">Platanthera guangdongensis</name>
    <dbReference type="NCBI Taxonomy" id="2320717"/>
    <lineage>
        <taxon>Eukaryota</taxon>
        <taxon>Viridiplantae</taxon>
        <taxon>Streptophyta</taxon>
        <taxon>Embryophyta</taxon>
        <taxon>Tracheophyta</taxon>
        <taxon>Spermatophyta</taxon>
        <taxon>Magnoliopsida</taxon>
        <taxon>Liliopsida</taxon>
        <taxon>Asparagales</taxon>
        <taxon>Orchidaceae</taxon>
        <taxon>Orchidoideae</taxon>
        <taxon>Orchideae</taxon>
        <taxon>Orchidinae</taxon>
        <taxon>Platanthera</taxon>
    </lineage>
</organism>
<reference evidence="1 2" key="1">
    <citation type="journal article" date="2022" name="Nat. Plants">
        <title>Genomes of leafy and leafless Platanthera orchids illuminate the evolution of mycoheterotrophy.</title>
        <authorList>
            <person name="Li M.H."/>
            <person name="Liu K.W."/>
            <person name="Li Z."/>
            <person name="Lu H.C."/>
            <person name="Ye Q.L."/>
            <person name="Zhang D."/>
            <person name="Wang J.Y."/>
            <person name="Li Y.F."/>
            <person name="Zhong Z.M."/>
            <person name="Liu X."/>
            <person name="Yu X."/>
            <person name="Liu D.K."/>
            <person name="Tu X.D."/>
            <person name="Liu B."/>
            <person name="Hao Y."/>
            <person name="Liao X.Y."/>
            <person name="Jiang Y.T."/>
            <person name="Sun W.H."/>
            <person name="Chen J."/>
            <person name="Chen Y.Q."/>
            <person name="Ai Y."/>
            <person name="Zhai J.W."/>
            <person name="Wu S.S."/>
            <person name="Zhou Z."/>
            <person name="Hsiao Y.Y."/>
            <person name="Wu W.L."/>
            <person name="Chen Y.Y."/>
            <person name="Lin Y.F."/>
            <person name="Hsu J.L."/>
            <person name="Li C.Y."/>
            <person name="Wang Z.W."/>
            <person name="Zhao X."/>
            <person name="Zhong W.Y."/>
            <person name="Ma X.K."/>
            <person name="Ma L."/>
            <person name="Huang J."/>
            <person name="Chen G.Z."/>
            <person name="Huang M.Z."/>
            <person name="Huang L."/>
            <person name="Peng D.H."/>
            <person name="Luo Y.B."/>
            <person name="Zou S.Q."/>
            <person name="Chen S.P."/>
            <person name="Lan S."/>
            <person name="Tsai W.C."/>
            <person name="Van de Peer Y."/>
            <person name="Liu Z.J."/>
        </authorList>
    </citation>
    <scope>NUCLEOTIDE SEQUENCE [LARGE SCALE GENOMIC DNA]</scope>
    <source>
        <strain evidence="1">Lor288</strain>
    </source>
</reference>
<evidence type="ECO:0000313" key="1">
    <source>
        <dbReference type="EMBL" id="KAK8945262.1"/>
    </source>
</evidence>
<proteinExistence type="predicted"/>
<dbReference type="PANTHER" id="PTHR46993:SF6">
    <property type="entry name" value="MYB TRANSCRIPTION FACTOR"/>
    <property type="match status" value="1"/>
</dbReference>
<protein>
    <submittedName>
        <fullName evidence="1">Uncharacterized protein</fullName>
    </submittedName>
</protein>
<dbReference type="PANTHER" id="PTHR46993">
    <property type="entry name" value="MYB TRANSCRIPTION FACTOR"/>
    <property type="match status" value="1"/>
</dbReference>
<dbReference type="Proteomes" id="UP001412067">
    <property type="component" value="Unassembled WGS sequence"/>
</dbReference>
<evidence type="ECO:0000313" key="2">
    <source>
        <dbReference type="Proteomes" id="UP001412067"/>
    </source>
</evidence>
<comment type="caution">
    <text evidence="1">The sequence shown here is derived from an EMBL/GenBank/DDBJ whole genome shotgun (WGS) entry which is preliminary data.</text>
</comment>
<dbReference type="EMBL" id="JBBWWR010000017">
    <property type="protein sequence ID" value="KAK8945262.1"/>
    <property type="molecule type" value="Genomic_DNA"/>
</dbReference>
<gene>
    <name evidence="1" type="ORF">KSP40_PGU018650</name>
</gene>
<keyword evidence="2" id="KW-1185">Reference proteome</keyword>
<sequence length="166" mass="18653">MLLKCGVFFHAPEPHNSKPSDSFVTTAGGVTSLDVSHIQTWDNNTAYPFLALPLSYPISPRLKTAILFPRLASDLALRSVSEKTLEIFELIEELDRETRKSRPSQAMKSAYCAVASSCTAAALRQNVDAFLDCFHRIWVLRFSDIEKSPAAALISEELYEVRKIFW</sequence>